<gene>
    <name evidence="2" type="ORF">GBAR_LOCUS9525</name>
</gene>
<sequence>MRRTAPLLLLLAICCTPVLCTGKKKLLETLSFDIKPSGQITHQKIKLENGVTCVFTYAAVGGTNEEWSMSMKKTGKTDYKCKVERPEQASYLYFMSFAISVLEHHVEKVEVFDNSGALLQDEDYEITKDGQSVRHKEGGFQSNLSRVSLEAKKTASSEL</sequence>
<evidence type="ECO:0000313" key="2">
    <source>
        <dbReference type="EMBL" id="CAI8015382.1"/>
    </source>
</evidence>
<keyword evidence="1" id="KW-0732">Signal</keyword>
<accession>A0AA35RQE1</accession>
<feature type="chain" id="PRO_5041377359" evidence="1">
    <location>
        <begin position="21"/>
        <end position="159"/>
    </location>
</feature>
<dbReference type="Proteomes" id="UP001174909">
    <property type="component" value="Unassembled WGS sequence"/>
</dbReference>
<reference evidence="2" key="1">
    <citation type="submission" date="2023-03" db="EMBL/GenBank/DDBJ databases">
        <authorList>
            <person name="Steffen K."/>
            <person name="Cardenas P."/>
        </authorList>
    </citation>
    <scope>NUCLEOTIDE SEQUENCE</scope>
</reference>
<name>A0AA35RQE1_GEOBA</name>
<comment type="caution">
    <text evidence="2">The sequence shown here is derived from an EMBL/GenBank/DDBJ whole genome shotgun (WGS) entry which is preliminary data.</text>
</comment>
<dbReference type="PANTHER" id="PTHR31230">
    <property type="entry name" value="MYELOID-DERIVED GROWTH FACTOR MYDGF"/>
    <property type="match status" value="1"/>
</dbReference>
<dbReference type="InterPro" id="IPR018887">
    <property type="entry name" value="MYDGF"/>
</dbReference>
<proteinExistence type="predicted"/>
<feature type="signal peptide" evidence="1">
    <location>
        <begin position="1"/>
        <end position="20"/>
    </location>
</feature>
<dbReference type="GO" id="GO:0005615">
    <property type="term" value="C:extracellular space"/>
    <property type="evidence" value="ECO:0007669"/>
    <property type="project" value="TreeGrafter"/>
</dbReference>
<dbReference type="AlphaFoldDB" id="A0AA35RQE1"/>
<dbReference type="Pfam" id="PF10572">
    <property type="entry name" value="UPF0556"/>
    <property type="match status" value="1"/>
</dbReference>
<organism evidence="2 3">
    <name type="scientific">Geodia barretti</name>
    <name type="common">Barrett's horny sponge</name>
    <dbReference type="NCBI Taxonomy" id="519541"/>
    <lineage>
        <taxon>Eukaryota</taxon>
        <taxon>Metazoa</taxon>
        <taxon>Porifera</taxon>
        <taxon>Demospongiae</taxon>
        <taxon>Heteroscleromorpha</taxon>
        <taxon>Tetractinellida</taxon>
        <taxon>Astrophorina</taxon>
        <taxon>Geodiidae</taxon>
        <taxon>Geodia</taxon>
    </lineage>
</organism>
<keyword evidence="3" id="KW-1185">Reference proteome</keyword>
<protein>
    <submittedName>
        <fullName evidence="2">Myeloid-derived growth factor</fullName>
    </submittedName>
</protein>
<evidence type="ECO:0000313" key="3">
    <source>
        <dbReference type="Proteomes" id="UP001174909"/>
    </source>
</evidence>
<dbReference type="PANTHER" id="PTHR31230:SF1">
    <property type="entry name" value="MYELOID-DERIVED GROWTH FACTOR"/>
    <property type="match status" value="1"/>
</dbReference>
<evidence type="ECO:0000256" key="1">
    <source>
        <dbReference type="SAM" id="SignalP"/>
    </source>
</evidence>
<dbReference type="EMBL" id="CASHTH010001439">
    <property type="protein sequence ID" value="CAI8015382.1"/>
    <property type="molecule type" value="Genomic_DNA"/>
</dbReference>